<dbReference type="AlphaFoldDB" id="A0A834SWJ5"/>
<dbReference type="Proteomes" id="UP000634136">
    <property type="component" value="Unassembled WGS sequence"/>
</dbReference>
<comment type="caution">
    <text evidence="1">The sequence shown here is derived from an EMBL/GenBank/DDBJ whole genome shotgun (WGS) entry which is preliminary data.</text>
</comment>
<keyword evidence="2" id="KW-1185">Reference proteome</keyword>
<evidence type="ECO:0000313" key="1">
    <source>
        <dbReference type="EMBL" id="KAF7810075.1"/>
    </source>
</evidence>
<evidence type="ECO:0000313" key="2">
    <source>
        <dbReference type="Proteomes" id="UP000634136"/>
    </source>
</evidence>
<sequence>MGLTAVNSEKNLQMRCCRQRVLT</sequence>
<proteinExistence type="predicted"/>
<name>A0A834SWJ5_9FABA</name>
<reference evidence="1" key="1">
    <citation type="submission" date="2020-09" db="EMBL/GenBank/DDBJ databases">
        <title>Genome-Enabled Discovery of Anthraquinone Biosynthesis in Senna tora.</title>
        <authorList>
            <person name="Kang S.-H."/>
            <person name="Pandey R.P."/>
            <person name="Lee C.-M."/>
            <person name="Sim J.-S."/>
            <person name="Jeong J.-T."/>
            <person name="Choi B.-S."/>
            <person name="Jung M."/>
            <person name="Ginzburg D."/>
            <person name="Zhao K."/>
            <person name="Won S.Y."/>
            <person name="Oh T.-J."/>
            <person name="Yu Y."/>
            <person name="Kim N.-H."/>
            <person name="Lee O.R."/>
            <person name="Lee T.-H."/>
            <person name="Bashyal P."/>
            <person name="Kim T.-S."/>
            <person name="Lee W.-H."/>
            <person name="Kawkins C."/>
            <person name="Kim C.-K."/>
            <person name="Kim J.S."/>
            <person name="Ahn B.O."/>
            <person name="Rhee S.Y."/>
            <person name="Sohng J.K."/>
        </authorList>
    </citation>
    <scope>NUCLEOTIDE SEQUENCE</scope>
    <source>
        <tissue evidence="1">Leaf</tissue>
    </source>
</reference>
<accession>A0A834SWJ5</accession>
<dbReference type="EMBL" id="JAAIUW010000011">
    <property type="protein sequence ID" value="KAF7810075.1"/>
    <property type="molecule type" value="Genomic_DNA"/>
</dbReference>
<protein>
    <submittedName>
        <fullName evidence="1">Uncharacterized protein</fullName>
    </submittedName>
</protein>
<gene>
    <name evidence="1" type="ORF">G2W53_036818</name>
</gene>
<organism evidence="1 2">
    <name type="scientific">Senna tora</name>
    <dbReference type="NCBI Taxonomy" id="362788"/>
    <lineage>
        <taxon>Eukaryota</taxon>
        <taxon>Viridiplantae</taxon>
        <taxon>Streptophyta</taxon>
        <taxon>Embryophyta</taxon>
        <taxon>Tracheophyta</taxon>
        <taxon>Spermatophyta</taxon>
        <taxon>Magnoliopsida</taxon>
        <taxon>eudicotyledons</taxon>
        <taxon>Gunneridae</taxon>
        <taxon>Pentapetalae</taxon>
        <taxon>rosids</taxon>
        <taxon>fabids</taxon>
        <taxon>Fabales</taxon>
        <taxon>Fabaceae</taxon>
        <taxon>Caesalpinioideae</taxon>
        <taxon>Cassia clade</taxon>
        <taxon>Senna</taxon>
    </lineage>
</organism>